<feature type="compositionally biased region" description="Low complexity" evidence="1">
    <location>
        <begin position="30"/>
        <end position="47"/>
    </location>
</feature>
<sequence length="184" mass="19790">MSVLGTAARRRRHKTVHFGETLHHHEDGQAGTSNSCGTGSGSACSSSSGGGGGGGRSGNTNSGRAAGGSSEERGSVHSLPGQFEANVQQLFTFIGNVLSSWERRPEERRRPKKEAVRLLLRGDTRIREDENMSSPGYKHSHWKVPGGSCTALFLKKTSGSDFGDPEYFQKGHDSIHCNQHLQIS</sequence>
<proteinExistence type="predicted"/>
<protein>
    <submittedName>
        <fullName evidence="2">Uncharacterized protein</fullName>
    </submittedName>
</protein>
<accession>T1HE89</accession>
<reference evidence="2" key="1">
    <citation type="submission" date="2015-05" db="UniProtKB">
        <authorList>
            <consortium name="EnsemblMetazoa"/>
        </authorList>
    </citation>
    <scope>IDENTIFICATION</scope>
</reference>
<dbReference type="Proteomes" id="UP000015103">
    <property type="component" value="Unassembled WGS sequence"/>
</dbReference>
<name>T1HE89_RHOPR</name>
<dbReference type="EMBL" id="ACPB03013351">
    <property type="status" value="NOT_ANNOTATED_CDS"/>
    <property type="molecule type" value="Genomic_DNA"/>
</dbReference>
<dbReference type="VEuPathDB" id="VectorBase:RPRC002361"/>
<feature type="region of interest" description="Disordered" evidence="1">
    <location>
        <begin position="1"/>
        <end position="77"/>
    </location>
</feature>
<organism evidence="2 3">
    <name type="scientific">Rhodnius prolixus</name>
    <name type="common">Triatomid bug</name>
    <dbReference type="NCBI Taxonomy" id="13249"/>
    <lineage>
        <taxon>Eukaryota</taxon>
        <taxon>Metazoa</taxon>
        <taxon>Ecdysozoa</taxon>
        <taxon>Arthropoda</taxon>
        <taxon>Hexapoda</taxon>
        <taxon>Insecta</taxon>
        <taxon>Pterygota</taxon>
        <taxon>Neoptera</taxon>
        <taxon>Paraneoptera</taxon>
        <taxon>Hemiptera</taxon>
        <taxon>Heteroptera</taxon>
        <taxon>Panheteroptera</taxon>
        <taxon>Cimicomorpha</taxon>
        <taxon>Reduviidae</taxon>
        <taxon>Triatominae</taxon>
        <taxon>Rhodnius</taxon>
    </lineage>
</organism>
<feature type="compositionally biased region" description="Gly residues" evidence="1">
    <location>
        <begin position="48"/>
        <end position="57"/>
    </location>
</feature>
<keyword evidence="3" id="KW-1185">Reference proteome</keyword>
<dbReference type="InParanoid" id="T1HE89"/>
<dbReference type="EnsemblMetazoa" id="RPRC002361-RA">
    <property type="protein sequence ID" value="RPRC002361-PA"/>
    <property type="gene ID" value="RPRC002361"/>
</dbReference>
<evidence type="ECO:0000313" key="2">
    <source>
        <dbReference type="EnsemblMetazoa" id="RPRC002361-PA"/>
    </source>
</evidence>
<dbReference type="AlphaFoldDB" id="T1HE89"/>
<evidence type="ECO:0000256" key="1">
    <source>
        <dbReference type="SAM" id="MobiDB-lite"/>
    </source>
</evidence>
<evidence type="ECO:0000313" key="3">
    <source>
        <dbReference type="Proteomes" id="UP000015103"/>
    </source>
</evidence>
<dbReference type="HOGENOM" id="CLU_1469975_0_0_1"/>